<organism evidence="1">
    <name type="scientific">uncultured Adhaeribacter sp</name>
    <dbReference type="NCBI Taxonomy" id="448109"/>
    <lineage>
        <taxon>Bacteria</taxon>
        <taxon>Pseudomonadati</taxon>
        <taxon>Bacteroidota</taxon>
        <taxon>Cytophagia</taxon>
        <taxon>Cytophagales</taxon>
        <taxon>Hymenobacteraceae</taxon>
        <taxon>Adhaeribacter</taxon>
        <taxon>environmental samples</taxon>
    </lineage>
</organism>
<accession>A0A6J4HLI8</accession>
<dbReference type="EMBL" id="CADCTJ010000279">
    <property type="protein sequence ID" value="CAA9228249.1"/>
    <property type="molecule type" value="Genomic_DNA"/>
</dbReference>
<gene>
    <name evidence="1" type="ORF">AVDCRST_MAG95-870</name>
</gene>
<protein>
    <submittedName>
        <fullName evidence="1">Uncharacterized protein</fullName>
    </submittedName>
</protein>
<reference evidence="1" key="1">
    <citation type="submission" date="2020-02" db="EMBL/GenBank/DDBJ databases">
        <authorList>
            <person name="Meier V. D."/>
        </authorList>
    </citation>
    <scope>NUCLEOTIDE SEQUENCE</scope>
    <source>
        <strain evidence="1">AVDCRST_MAG95</strain>
    </source>
</reference>
<name>A0A6J4HLI8_9BACT</name>
<dbReference type="AlphaFoldDB" id="A0A6J4HLI8"/>
<sequence length="245" mass="28329">MIKYIGVILLAGLLLNGCTDEISPTPDALGSKYYPLRVGAYWIYQVTETRYKNQPATTPGDSVAYFIKEQIDTIYQDLTGQDTYQYTRSRRNMLTDDWGSDTMFAVNKSATDVRVQRNNRRQVTFIFPVSNGRKWNPDIFNTNSQVFNKPEEKFYYFGEVGQPFSVNDTTYQNTVKVIQQQIENAIERQNQFEIYAYGVGRVFKQFLRFDYCSDPDRQNGCQVGQGYIITGLKRTEKLINYGTAK</sequence>
<evidence type="ECO:0000313" key="1">
    <source>
        <dbReference type="EMBL" id="CAA9228249.1"/>
    </source>
</evidence>
<proteinExistence type="predicted"/>